<dbReference type="PROSITE" id="PS50156">
    <property type="entry name" value="SSD"/>
    <property type="match status" value="1"/>
</dbReference>
<dbReference type="InterPro" id="IPR022646">
    <property type="entry name" value="SecD/SecF_CS"/>
</dbReference>
<organism evidence="12 13">
    <name type="scientific">Candidatus Harrisonbacteria bacterium RIFCSPLOWO2_02_FULL_41_13b</name>
    <dbReference type="NCBI Taxonomy" id="1798409"/>
    <lineage>
        <taxon>Bacteria</taxon>
        <taxon>Candidatus Harrisoniibacteriota</taxon>
    </lineage>
</organism>
<dbReference type="Proteomes" id="UP000177690">
    <property type="component" value="Unassembled WGS sequence"/>
</dbReference>
<evidence type="ECO:0000256" key="6">
    <source>
        <dbReference type="ARBA" id="ARBA00022927"/>
    </source>
</evidence>
<evidence type="ECO:0000256" key="7">
    <source>
        <dbReference type="ARBA" id="ARBA00022989"/>
    </source>
</evidence>
<dbReference type="GO" id="GO:0015450">
    <property type="term" value="F:protein-transporting ATPase activity"/>
    <property type="evidence" value="ECO:0007669"/>
    <property type="project" value="InterPro"/>
</dbReference>
<comment type="subunit">
    <text evidence="10">Forms a complex with SecD. Part of the essential Sec protein translocation apparatus which comprises SecA, SecYEG and auxiliary proteins SecDF. Other proteins may also be involved.</text>
</comment>
<keyword evidence="4" id="KW-0997">Cell inner membrane</keyword>
<evidence type="ECO:0000256" key="9">
    <source>
        <dbReference type="ARBA" id="ARBA00023136"/>
    </source>
</evidence>
<dbReference type="InterPro" id="IPR000731">
    <property type="entry name" value="SSD"/>
</dbReference>
<evidence type="ECO:0000259" key="11">
    <source>
        <dbReference type="PROSITE" id="PS50156"/>
    </source>
</evidence>
<name>A0A1G1ZWZ1_9BACT</name>
<dbReference type="GO" id="GO:0043952">
    <property type="term" value="P:protein transport by the Sec complex"/>
    <property type="evidence" value="ECO:0007669"/>
    <property type="project" value="UniProtKB-UniRule"/>
</dbReference>
<protein>
    <recommendedName>
        <fullName evidence="10">Protein-export membrane protein SecF</fullName>
    </recommendedName>
</protein>
<feature type="transmembrane region" description="Helical" evidence="10">
    <location>
        <begin position="183"/>
        <end position="208"/>
    </location>
</feature>
<dbReference type="PANTHER" id="PTHR30081:SF8">
    <property type="entry name" value="PROTEIN TRANSLOCASE SUBUNIT SECF"/>
    <property type="match status" value="1"/>
</dbReference>
<evidence type="ECO:0000256" key="10">
    <source>
        <dbReference type="HAMAP-Rule" id="MF_01464"/>
    </source>
</evidence>
<feature type="transmembrane region" description="Helical" evidence="10">
    <location>
        <begin position="263"/>
        <end position="290"/>
    </location>
</feature>
<gene>
    <name evidence="10" type="primary">secF</name>
    <name evidence="12" type="ORF">A3I24_01980</name>
</gene>
<dbReference type="SUPFAM" id="SSF82866">
    <property type="entry name" value="Multidrug efflux transporter AcrB transmembrane domain"/>
    <property type="match status" value="1"/>
</dbReference>
<dbReference type="Pfam" id="PF07549">
    <property type="entry name" value="Sec_GG"/>
    <property type="match status" value="1"/>
</dbReference>
<comment type="similarity">
    <text evidence="10">Belongs to the SecD/SecF family. SecF subfamily.</text>
</comment>
<dbReference type="InterPro" id="IPR022813">
    <property type="entry name" value="SecD/SecF_arch_bac"/>
</dbReference>
<keyword evidence="6 10" id="KW-0653">Protein transport</keyword>
<keyword evidence="9 10" id="KW-0472">Membrane</keyword>
<dbReference type="NCBIfam" id="TIGR00966">
    <property type="entry name" value="transloc_SecF"/>
    <property type="match status" value="1"/>
</dbReference>
<dbReference type="PRINTS" id="PR01755">
    <property type="entry name" value="SECFTRNLCASE"/>
</dbReference>
<dbReference type="EMBL" id="MHJL01000002">
    <property type="protein sequence ID" value="OGY68300.1"/>
    <property type="molecule type" value="Genomic_DNA"/>
</dbReference>
<accession>A0A1G1ZWZ1</accession>
<keyword evidence="3 10" id="KW-1003">Cell membrane</keyword>
<dbReference type="Pfam" id="PF02355">
    <property type="entry name" value="SecD_SecF_C"/>
    <property type="match status" value="1"/>
</dbReference>
<dbReference type="STRING" id="1798409.A3I24_01980"/>
<feature type="transmembrane region" description="Helical" evidence="10">
    <location>
        <begin position="125"/>
        <end position="143"/>
    </location>
</feature>
<evidence type="ECO:0000256" key="1">
    <source>
        <dbReference type="ARBA" id="ARBA00004651"/>
    </source>
</evidence>
<reference evidence="12 13" key="1">
    <citation type="journal article" date="2016" name="Nat. Commun.">
        <title>Thousands of microbial genomes shed light on interconnected biogeochemical processes in an aquifer system.</title>
        <authorList>
            <person name="Anantharaman K."/>
            <person name="Brown C.T."/>
            <person name="Hug L.A."/>
            <person name="Sharon I."/>
            <person name="Castelle C.J."/>
            <person name="Probst A.J."/>
            <person name="Thomas B.C."/>
            <person name="Singh A."/>
            <person name="Wilkins M.J."/>
            <person name="Karaoz U."/>
            <person name="Brodie E.L."/>
            <person name="Williams K.H."/>
            <person name="Hubbard S.S."/>
            <person name="Banfield J.F."/>
        </authorList>
    </citation>
    <scope>NUCLEOTIDE SEQUENCE [LARGE SCALE GENOMIC DNA]</scope>
</reference>
<evidence type="ECO:0000256" key="5">
    <source>
        <dbReference type="ARBA" id="ARBA00022692"/>
    </source>
</evidence>
<comment type="subcellular location">
    <subcellularLocation>
        <location evidence="1 10">Cell membrane</location>
        <topology evidence="1 10">Multi-pass membrane protein</topology>
    </subcellularLocation>
</comment>
<keyword evidence="5 10" id="KW-0812">Transmembrane</keyword>
<comment type="caution">
    <text evidence="12">The sequence shown here is derived from an EMBL/GenBank/DDBJ whole genome shotgun (WGS) entry which is preliminary data.</text>
</comment>
<evidence type="ECO:0000313" key="13">
    <source>
        <dbReference type="Proteomes" id="UP000177690"/>
    </source>
</evidence>
<dbReference type="GO" id="GO:0065002">
    <property type="term" value="P:intracellular protein transmembrane transport"/>
    <property type="evidence" value="ECO:0007669"/>
    <property type="project" value="UniProtKB-UniRule"/>
</dbReference>
<sequence length="294" mass="32227">MKPIYKIMFFISISLVVLAVAATVIFGLNLSADFKGGTLMEVQFVGSEAPNISELQDFVKESPETSDAVISPSGAGSFIFRLKEIDEDVHQKIINNLKLKFTNLEEKRFDSVGAVVGGELKSRSVTAIVLVLVFIVLYIAFVFRKLYSTLSSFTMGVAAIVALLHDVLIPMGIFALLGRYYGIEITAVFVAAVLTILGYSVSDTVVVFDRIRENVTRFGGKNNFGQLVHDSVLQTLTRSLNTTITTLLSLVAIYFFGGESIKYFSLALIIGIFLGAYSSIFVASPIVVWWSKKN</sequence>
<evidence type="ECO:0000256" key="2">
    <source>
        <dbReference type="ARBA" id="ARBA00022448"/>
    </source>
</evidence>
<keyword evidence="2 10" id="KW-0813">Transport</keyword>
<evidence type="ECO:0000256" key="3">
    <source>
        <dbReference type="ARBA" id="ARBA00022475"/>
    </source>
</evidence>
<feature type="transmembrane region" description="Helical" evidence="10">
    <location>
        <begin position="7"/>
        <end position="30"/>
    </location>
</feature>
<proteinExistence type="inferred from homology"/>
<dbReference type="AlphaFoldDB" id="A0A1G1ZWZ1"/>
<dbReference type="PANTHER" id="PTHR30081">
    <property type="entry name" value="PROTEIN-EXPORT MEMBRANE PROTEIN SEC"/>
    <property type="match status" value="1"/>
</dbReference>
<evidence type="ECO:0000313" key="12">
    <source>
        <dbReference type="EMBL" id="OGY68300.1"/>
    </source>
</evidence>
<feature type="transmembrane region" description="Helical" evidence="10">
    <location>
        <begin position="239"/>
        <end position="257"/>
    </location>
</feature>
<comment type="function">
    <text evidence="10">Part of the Sec protein translocase complex. Interacts with the SecYEG preprotein conducting channel. SecDF uses the proton motive force (PMF) to complete protein translocation after the ATP-dependent function of SecA.</text>
</comment>
<dbReference type="GO" id="GO:0006605">
    <property type="term" value="P:protein targeting"/>
    <property type="evidence" value="ECO:0007669"/>
    <property type="project" value="UniProtKB-UniRule"/>
</dbReference>
<evidence type="ECO:0000256" key="4">
    <source>
        <dbReference type="ARBA" id="ARBA00022519"/>
    </source>
</evidence>
<feature type="transmembrane region" description="Helical" evidence="10">
    <location>
        <begin position="155"/>
        <end position="177"/>
    </location>
</feature>
<feature type="domain" description="SSD" evidence="11">
    <location>
        <begin position="124"/>
        <end position="289"/>
    </location>
</feature>
<dbReference type="InterPro" id="IPR005665">
    <property type="entry name" value="SecF_bac"/>
</dbReference>
<dbReference type="HAMAP" id="MF_01464_B">
    <property type="entry name" value="SecF_B"/>
    <property type="match status" value="1"/>
</dbReference>
<evidence type="ECO:0000256" key="8">
    <source>
        <dbReference type="ARBA" id="ARBA00023010"/>
    </source>
</evidence>
<keyword evidence="7 10" id="KW-1133">Transmembrane helix</keyword>
<dbReference type="GO" id="GO:0005886">
    <property type="term" value="C:plasma membrane"/>
    <property type="evidence" value="ECO:0007669"/>
    <property type="project" value="UniProtKB-SubCell"/>
</dbReference>
<dbReference type="Gene3D" id="1.20.1640.10">
    <property type="entry name" value="Multidrug efflux transporter AcrB transmembrane domain"/>
    <property type="match status" value="1"/>
</dbReference>
<dbReference type="InterPro" id="IPR022645">
    <property type="entry name" value="SecD/SecF_bac"/>
</dbReference>
<dbReference type="InterPro" id="IPR048634">
    <property type="entry name" value="SecD_SecF_C"/>
</dbReference>
<keyword evidence="8 10" id="KW-0811">Translocation</keyword>